<gene>
    <name evidence="2" type="ORF">RINTHH_2750</name>
</gene>
<feature type="transmembrane region" description="Helical" evidence="1">
    <location>
        <begin position="212"/>
        <end position="232"/>
    </location>
</feature>
<dbReference type="AlphaFoldDB" id="M1X294"/>
<name>M1X294_9NOST</name>
<sequence>MYGILNQITNIHIQKVLVNNTLSSYVPGKSSKTTIEIHQTTKLPWWDKFTCQTWLVFGLAVFLVSVPVFIQAPLVRILPWLSLGLTVFWVWLSVSLMSHPKTHIWGDILYGFSWSWLAGGIYWGWLRWEPLWHLPVEAIGLPFAVVCLSKNWAKVGSWFYLGSLLGTVITDVYFYIADLMSYWRQIMRVEPESIAPILRQALFQIQQTPVNIGWALILGLTLLVVGILPLHYSKEHWYAFSGAVLSTILVDSLFLLAAIIA</sequence>
<dbReference type="RefSeq" id="WP_008231861.1">
    <property type="nucleotide sequence ID" value="NZ_CAIY01000012.1"/>
</dbReference>
<feature type="transmembrane region" description="Helical" evidence="1">
    <location>
        <begin position="158"/>
        <end position="177"/>
    </location>
</feature>
<keyword evidence="1" id="KW-0812">Transmembrane</keyword>
<evidence type="ECO:0000313" key="3">
    <source>
        <dbReference type="Proteomes" id="UP000053051"/>
    </source>
</evidence>
<feature type="transmembrane region" description="Helical" evidence="1">
    <location>
        <begin position="77"/>
        <end position="96"/>
    </location>
</feature>
<feature type="transmembrane region" description="Helical" evidence="1">
    <location>
        <begin position="108"/>
        <end position="125"/>
    </location>
</feature>
<proteinExistence type="predicted"/>
<reference evidence="2 3" key="1">
    <citation type="submission" date="2012-05" db="EMBL/GenBank/DDBJ databases">
        <authorList>
            <person name="Hilton J."/>
        </authorList>
    </citation>
    <scope>NUCLEOTIDE SEQUENCE [LARGE SCALE GENOMIC DNA]</scope>
    <source>
        <strain evidence="2 3">HH01</strain>
    </source>
</reference>
<dbReference type="Pfam" id="PF11318">
    <property type="entry name" value="DUF3120"/>
    <property type="match status" value="1"/>
</dbReference>
<dbReference type="Proteomes" id="UP000053051">
    <property type="component" value="Unassembled WGS sequence"/>
</dbReference>
<feature type="transmembrane region" description="Helical" evidence="1">
    <location>
        <begin position="238"/>
        <end position="260"/>
    </location>
</feature>
<evidence type="ECO:0000256" key="1">
    <source>
        <dbReference type="SAM" id="Phobius"/>
    </source>
</evidence>
<reference evidence="3" key="2">
    <citation type="submission" date="2016-01" db="EMBL/GenBank/DDBJ databases">
        <title>Diatom-associated endosymboitic cyanobacterium lacks core nitrogen metabolism enzymes.</title>
        <authorList>
            <person name="Hilton J.A."/>
            <person name="Foster R.A."/>
            <person name="Tripp H.J."/>
            <person name="Carter B.J."/>
            <person name="Zehr J.P."/>
            <person name="Villareal T.A."/>
        </authorList>
    </citation>
    <scope>NUCLEOTIDE SEQUENCE [LARGE SCALE GENOMIC DNA]</scope>
    <source>
        <strain evidence="3">HH01</strain>
    </source>
</reference>
<dbReference type="InterPro" id="IPR021468">
    <property type="entry name" value="DUF3120"/>
</dbReference>
<evidence type="ECO:0000313" key="2">
    <source>
        <dbReference type="EMBL" id="CCH66430.1"/>
    </source>
</evidence>
<keyword evidence="1" id="KW-1133">Transmembrane helix</keyword>
<comment type="caution">
    <text evidence="2">The sequence shown here is derived from an EMBL/GenBank/DDBJ whole genome shotgun (WGS) entry which is preliminary data.</text>
</comment>
<dbReference type="STRING" id="1165094.RINTHH_2750"/>
<accession>M1X294</accession>
<organism evidence="2 3">
    <name type="scientific">Richelia intracellularis HH01</name>
    <dbReference type="NCBI Taxonomy" id="1165094"/>
    <lineage>
        <taxon>Bacteria</taxon>
        <taxon>Bacillati</taxon>
        <taxon>Cyanobacteriota</taxon>
        <taxon>Cyanophyceae</taxon>
        <taxon>Nostocales</taxon>
        <taxon>Nostocaceae</taxon>
        <taxon>Richelia</taxon>
    </lineage>
</organism>
<feature type="transmembrane region" description="Helical" evidence="1">
    <location>
        <begin position="53"/>
        <end position="71"/>
    </location>
</feature>
<protein>
    <submittedName>
        <fullName evidence="2">Permeases of the major facilitator superfamily</fullName>
    </submittedName>
</protein>
<keyword evidence="3" id="KW-1185">Reference proteome</keyword>
<dbReference type="OrthoDB" id="508743at2"/>
<dbReference type="EMBL" id="CAIY01000012">
    <property type="protein sequence ID" value="CCH66430.1"/>
    <property type="molecule type" value="Genomic_DNA"/>
</dbReference>
<keyword evidence="1" id="KW-0472">Membrane</keyword>